<dbReference type="Proteomes" id="UP000235145">
    <property type="component" value="Unassembled WGS sequence"/>
</dbReference>
<organism evidence="1 2">
    <name type="scientific">Lactuca sativa</name>
    <name type="common">Garden lettuce</name>
    <dbReference type="NCBI Taxonomy" id="4236"/>
    <lineage>
        <taxon>Eukaryota</taxon>
        <taxon>Viridiplantae</taxon>
        <taxon>Streptophyta</taxon>
        <taxon>Embryophyta</taxon>
        <taxon>Tracheophyta</taxon>
        <taxon>Spermatophyta</taxon>
        <taxon>Magnoliopsida</taxon>
        <taxon>eudicotyledons</taxon>
        <taxon>Gunneridae</taxon>
        <taxon>Pentapetalae</taxon>
        <taxon>asterids</taxon>
        <taxon>campanulids</taxon>
        <taxon>Asterales</taxon>
        <taxon>Asteraceae</taxon>
        <taxon>Cichorioideae</taxon>
        <taxon>Cichorieae</taxon>
        <taxon>Lactucinae</taxon>
        <taxon>Lactuca</taxon>
    </lineage>
</organism>
<comment type="caution">
    <text evidence="1">The sequence shown here is derived from an EMBL/GenBank/DDBJ whole genome shotgun (WGS) entry which is preliminary data.</text>
</comment>
<dbReference type="AlphaFoldDB" id="A0A9R1WL06"/>
<evidence type="ECO:0000313" key="2">
    <source>
        <dbReference type="Proteomes" id="UP000235145"/>
    </source>
</evidence>
<accession>A0A9R1WL06</accession>
<evidence type="ECO:0000313" key="1">
    <source>
        <dbReference type="EMBL" id="KAJ0224580.1"/>
    </source>
</evidence>
<reference evidence="1 2" key="1">
    <citation type="journal article" date="2017" name="Nat. Commun.">
        <title>Genome assembly with in vitro proximity ligation data and whole-genome triplication in lettuce.</title>
        <authorList>
            <person name="Reyes-Chin-Wo S."/>
            <person name="Wang Z."/>
            <person name="Yang X."/>
            <person name="Kozik A."/>
            <person name="Arikit S."/>
            <person name="Song C."/>
            <person name="Xia L."/>
            <person name="Froenicke L."/>
            <person name="Lavelle D.O."/>
            <person name="Truco M.J."/>
            <person name="Xia R."/>
            <person name="Zhu S."/>
            <person name="Xu C."/>
            <person name="Xu H."/>
            <person name="Xu X."/>
            <person name="Cox K."/>
            <person name="Korf I."/>
            <person name="Meyers B.C."/>
            <person name="Michelmore R.W."/>
        </authorList>
    </citation>
    <scope>NUCLEOTIDE SEQUENCE [LARGE SCALE GENOMIC DNA]</scope>
    <source>
        <strain evidence="2">cv. Salinas</strain>
        <tissue evidence="1">Seedlings</tissue>
    </source>
</reference>
<sequence length="325" mass="37317">MVDSQHDMFPSLAVTKGLCVRNFCDDHHISGNPEGCSRYILSSQYLTSHQKEGFKDMFVVFGIILDYWLLDLLNTSNNNAIHMSWVLLHSQLLCNKLLYMQIPIQLLQEIHYGLRVKSSVTLIQKFILNKKFYSLTFALLEKVGFLGDNALMVVILSIVDNNMWCYDPHALSFNLSSSIGSTTKIPILFPEDYEAWALHFEDYVLGIIEHGSTIWQTITQETFTYLVTIQAIKTLADYNALIIKHNNVPNDEKNKLMCNIKAMRIIQFALPPYTFRLDSACDTAKGIWDRLKDLYSCDADLEHTMQTLLLSEFGAFVQKYDENLD</sequence>
<proteinExistence type="predicted"/>
<protein>
    <submittedName>
        <fullName evidence="1">Uncharacterized protein</fullName>
    </submittedName>
</protein>
<name>A0A9R1WL06_LACSA</name>
<dbReference type="EMBL" id="NBSK02000001">
    <property type="protein sequence ID" value="KAJ0224580.1"/>
    <property type="molecule type" value="Genomic_DNA"/>
</dbReference>
<keyword evidence="2" id="KW-1185">Reference proteome</keyword>
<gene>
    <name evidence="1" type="ORF">LSAT_V11C100011640</name>
</gene>